<feature type="region of interest" description="Disordered" evidence="8">
    <location>
        <begin position="406"/>
        <end position="488"/>
    </location>
</feature>
<dbReference type="InterPro" id="IPR000644">
    <property type="entry name" value="CBS_dom"/>
</dbReference>
<keyword evidence="13" id="KW-1185">Reference proteome</keyword>
<feature type="region of interest" description="Disordered" evidence="8">
    <location>
        <begin position="520"/>
        <end position="612"/>
    </location>
</feature>
<evidence type="ECO:0000256" key="3">
    <source>
        <dbReference type="ARBA" id="ARBA00022737"/>
    </source>
</evidence>
<evidence type="ECO:0000259" key="10">
    <source>
        <dbReference type="PROSITE" id="PS51371"/>
    </source>
</evidence>
<dbReference type="InterPro" id="IPR046342">
    <property type="entry name" value="CBS_dom_sf"/>
</dbReference>
<feature type="domain" description="CBS" evidence="10">
    <location>
        <begin position="288"/>
        <end position="354"/>
    </location>
</feature>
<gene>
    <name evidence="12" type="ORF">FVE85_5051</name>
</gene>
<evidence type="ECO:0000256" key="8">
    <source>
        <dbReference type="SAM" id="MobiDB-lite"/>
    </source>
</evidence>
<dbReference type="GO" id="GO:0010960">
    <property type="term" value="P:magnesium ion homeostasis"/>
    <property type="evidence" value="ECO:0007669"/>
    <property type="project" value="InterPro"/>
</dbReference>
<dbReference type="GO" id="GO:0005737">
    <property type="term" value="C:cytoplasm"/>
    <property type="evidence" value="ECO:0007669"/>
    <property type="project" value="TreeGrafter"/>
</dbReference>
<evidence type="ECO:0000259" key="11">
    <source>
        <dbReference type="PROSITE" id="PS51846"/>
    </source>
</evidence>
<evidence type="ECO:0000256" key="4">
    <source>
        <dbReference type="ARBA" id="ARBA00022989"/>
    </source>
</evidence>
<feature type="compositionally biased region" description="Low complexity" evidence="8">
    <location>
        <begin position="406"/>
        <end position="418"/>
    </location>
</feature>
<accession>A0A5J4YG94</accession>
<feature type="compositionally biased region" description="Acidic residues" evidence="8">
    <location>
        <begin position="450"/>
        <end position="460"/>
    </location>
</feature>
<feature type="compositionally biased region" description="Low complexity" evidence="8">
    <location>
        <begin position="592"/>
        <end position="602"/>
    </location>
</feature>
<dbReference type="Gene3D" id="3.10.580.10">
    <property type="entry name" value="CBS-domain"/>
    <property type="match status" value="1"/>
</dbReference>
<reference evidence="13" key="1">
    <citation type="journal article" date="2019" name="Nat. Commun.">
        <title>Expansion of phycobilisome linker gene families in mesophilic red algae.</title>
        <authorList>
            <person name="Lee J."/>
            <person name="Kim D."/>
            <person name="Bhattacharya D."/>
            <person name="Yoon H.S."/>
        </authorList>
    </citation>
    <scope>NUCLEOTIDE SEQUENCE [LARGE SCALE GENOMIC DNA]</scope>
    <source>
        <strain evidence="13">CCMP 1328</strain>
    </source>
</reference>
<comment type="caution">
    <text evidence="12">The sequence shown here is derived from an EMBL/GenBank/DDBJ whole genome shotgun (WGS) entry which is preliminary data.</text>
</comment>
<keyword evidence="3" id="KW-0677">Repeat</keyword>
<feature type="transmembrane region" description="Helical" evidence="9">
    <location>
        <begin position="20"/>
        <end position="45"/>
    </location>
</feature>
<dbReference type="PROSITE" id="PS51371">
    <property type="entry name" value="CBS"/>
    <property type="match status" value="1"/>
</dbReference>
<evidence type="ECO:0000256" key="9">
    <source>
        <dbReference type="SAM" id="Phobius"/>
    </source>
</evidence>
<evidence type="ECO:0000256" key="7">
    <source>
        <dbReference type="PROSITE-ProRule" id="PRU01193"/>
    </source>
</evidence>
<comment type="subcellular location">
    <subcellularLocation>
        <location evidence="1">Membrane</location>
        <topology evidence="1">Multi-pass membrane protein</topology>
    </subcellularLocation>
</comment>
<keyword evidence="2 7" id="KW-0812">Transmembrane</keyword>
<dbReference type="PROSITE" id="PS51846">
    <property type="entry name" value="CNNM"/>
    <property type="match status" value="1"/>
</dbReference>
<name>A0A5J4YG94_PORPP</name>
<protein>
    <submittedName>
        <fullName evidence="12">Metal transporter CNNM2</fullName>
    </submittedName>
</protein>
<dbReference type="OrthoDB" id="5353557at2759"/>
<proteinExistence type="predicted"/>
<dbReference type="PANTHER" id="PTHR12064:SF97">
    <property type="entry name" value="METAL TRANSPORTER CNNM-5"/>
    <property type="match status" value="1"/>
</dbReference>
<dbReference type="SUPFAM" id="SSF54631">
    <property type="entry name" value="CBS-domain pair"/>
    <property type="match status" value="1"/>
</dbReference>
<feature type="compositionally biased region" description="Basic and acidic residues" evidence="8">
    <location>
        <begin position="520"/>
        <end position="556"/>
    </location>
</feature>
<organism evidence="12 13">
    <name type="scientific">Porphyridium purpureum</name>
    <name type="common">Red alga</name>
    <name type="synonym">Porphyridium cruentum</name>
    <dbReference type="NCBI Taxonomy" id="35688"/>
    <lineage>
        <taxon>Eukaryota</taxon>
        <taxon>Rhodophyta</taxon>
        <taxon>Bangiophyceae</taxon>
        <taxon>Porphyridiales</taxon>
        <taxon>Porphyridiaceae</taxon>
        <taxon>Porphyridium</taxon>
    </lineage>
</organism>
<dbReference type="InterPro" id="IPR045095">
    <property type="entry name" value="ACDP"/>
</dbReference>
<sequence>MDACGEESTPAFLNALPVPLLWVMLFGCLGMAAFASGMTLGLMSLDSIQIEVLEKSGTEETRKLAGRIRPLRAMGNQLLVTLLLTNSLAAELLPLVMDTLLPGGVLSLVLSVFSIMLFGEILPQSVCSRYGLKIGGNLAGLVHLLIKLMSPIAYPVGKALDLMLGHEMGRPYRRDELKGLIECHSRSKYGMLTEEETGILQATLEFGTKTVAQCMTKEVNCFMLDIDGTLDYETLKKILRSGHSRIPLYEGKKSNVLGLLMIKQLLLIDPKDNVPIRVVVSRQHGSRKQRVGPVLATGCNTSLIDMLNEFQTGRSHMALVYDDVSKPPKKRKLLGLVTLEDIVEEILQEEIVDETDVYVSNENDSMPVYRRGCDGKLHRTLVRATQVAKGDMQYRPLDRNAILSSRSSSLDSFRSASRTENLHASLGTQPSARRSSRVMRLKLPKHLMSEDEAESDEDDTYPSPQPNMKRSASDYAARKETVSTPTREDLEAQLNENAGSSFTQGKQTRLSFEIPDMDTSFHADDARLQESKSDESVDAERTGDLASDNRETEPHALNDSSPRSAPVDLDYHVHESEASPNSSRSLGDVEMSFSPRSSSRGSVKPIYDEDLD</sequence>
<evidence type="ECO:0000313" key="12">
    <source>
        <dbReference type="EMBL" id="KAA8490526.1"/>
    </source>
</evidence>
<dbReference type="CDD" id="cd04590">
    <property type="entry name" value="CBS_pair_CorC_HlyC_assoc"/>
    <property type="match status" value="1"/>
</dbReference>
<feature type="compositionally biased region" description="Basic and acidic residues" evidence="8">
    <location>
        <begin position="476"/>
        <end position="488"/>
    </location>
</feature>
<feature type="domain" description="CNNM transmembrane" evidence="11">
    <location>
        <begin position="14"/>
        <end position="196"/>
    </location>
</feature>
<dbReference type="InterPro" id="IPR044751">
    <property type="entry name" value="Ion_transp-like_CBS"/>
</dbReference>
<keyword evidence="4 7" id="KW-1133">Transmembrane helix</keyword>
<feature type="compositionally biased region" description="Basic residues" evidence="8">
    <location>
        <begin position="434"/>
        <end position="445"/>
    </location>
</feature>
<evidence type="ECO:0000313" key="13">
    <source>
        <dbReference type="Proteomes" id="UP000324585"/>
    </source>
</evidence>
<dbReference type="GO" id="GO:0016020">
    <property type="term" value="C:membrane"/>
    <property type="evidence" value="ECO:0007669"/>
    <property type="project" value="UniProtKB-SubCell"/>
</dbReference>
<dbReference type="EMBL" id="VRMN01000024">
    <property type="protein sequence ID" value="KAA8490526.1"/>
    <property type="molecule type" value="Genomic_DNA"/>
</dbReference>
<evidence type="ECO:0000256" key="6">
    <source>
        <dbReference type="PROSITE-ProRule" id="PRU00703"/>
    </source>
</evidence>
<evidence type="ECO:0000256" key="1">
    <source>
        <dbReference type="ARBA" id="ARBA00004141"/>
    </source>
</evidence>
<dbReference type="Pfam" id="PF01595">
    <property type="entry name" value="CNNM"/>
    <property type="match status" value="1"/>
</dbReference>
<dbReference type="GO" id="GO:0030026">
    <property type="term" value="P:intracellular manganese ion homeostasis"/>
    <property type="evidence" value="ECO:0007669"/>
    <property type="project" value="TreeGrafter"/>
</dbReference>
<keyword evidence="5 7" id="KW-0472">Membrane</keyword>
<dbReference type="AlphaFoldDB" id="A0A5J4YG94"/>
<feature type="transmembrane region" description="Helical" evidence="9">
    <location>
        <begin position="134"/>
        <end position="154"/>
    </location>
</feature>
<dbReference type="Proteomes" id="UP000324585">
    <property type="component" value="Unassembled WGS sequence"/>
</dbReference>
<dbReference type="PANTHER" id="PTHR12064">
    <property type="entry name" value="METAL TRANSPORTER CNNM"/>
    <property type="match status" value="1"/>
</dbReference>
<dbReference type="FunFam" id="3.10.580.10:FF:000006">
    <property type="entry name" value="DUF21 and CBS domain protein"/>
    <property type="match status" value="1"/>
</dbReference>
<keyword evidence="6" id="KW-0129">CBS domain</keyword>
<evidence type="ECO:0000256" key="2">
    <source>
        <dbReference type="ARBA" id="ARBA00022692"/>
    </source>
</evidence>
<dbReference type="InterPro" id="IPR002550">
    <property type="entry name" value="CNNM"/>
</dbReference>
<evidence type="ECO:0000256" key="5">
    <source>
        <dbReference type="ARBA" id="ARBA00023136"/>
    </source>
</evidence>
<feature type="transmembrane region" description="Helical" evidence="9">
    <location>
        <begin position="103"/>
        <end position="122"/>
    </location>
</feature>